<evidence type="ECO:0000313" key="2">
    <source>
        <dbReference type="EMBL" id="PMD40080.1"/>
    </source>
</evidence>
<feature type="chain" id="PRO_5014425478" description="Carbohydrate-binding module family 18 protein" evidence="1">
    <location>
        <begin position="25"/>
        <end position="392"/>
    </location>
</feature>
<sequence length="392" mass="40437">MYFAVQTSVSTFLLTLILSSQAEAQKSTTYYLTNCFDVLMQSSYAEIDCYTNNTASAIGRRPSPPDLVTIINPASSLNYEDGTWSSPSGAPFNFTAVIGENAYTASVGTVVGSANSSSFAGTIECVRLTRVVLHMQKEVTCYSDYACGDSSFTNTLLFIFSESIITMKTFIRLGLAASLATLTFAHTKTKHNPVGDSKIKRGFLTCQETYGGGSITCGDTSTSHYCYDPTLGESCCLLDDGYCKAGDFCAPVAGFCCHNGEDPATCAARLSFTLPPSSATATAAQSSSDVAVASTTPILSTATVEVVAVDSTSISIPSVTYGVLSGASAATTSKGAMTPDFTAMINQTAPSATSSAGLGAGVIVFTGAARRVDFGLGVGGLLGVAAMAGLAL</sequence>
<evidence type="ECO:0000313" key="3">
    <source>
        <dbReference type="Proteomes" id="UP000235786"/>
    </source>
</evidence>
<reference evidence="2 3" key="1">
    <citation type="submission" date="2016-04" db="EMBL/GenBank/DDBJ databases">
        <title>A degradative enzymes factory behind the ericoid mycorrhizal symbiosis.</title>
        <authorList>
            <consortium name="DOE Joint Genome Institute"/>
            <person name="Martino E."/>
            <person name="Morin E."/>
            <person name="Grelet G."/>
            <person name="Kuo A."/>
            <person name="Kohler A."/>
            <person name="Daghino S."/>
            <person name="Barry K."/>
            <person name="Choi C."/>
            <person name="Cichocki N."/>
            <person name="Clum A."/>
            <person name="Copeland A."/>
            <person name="Hainaut M."/>
            <person name="Haridas S."/>
            <person name="Labutti K."/>
            <person name="Lindquist E."/>
            <person name="Lipzen A."/>
            <person name="Khouja H.-R."/>
            <person name="Murat C."/>
            <person name="Ohm R."/>
            <person name="Olson A."/>
            <person name="Spatafora J."/>
            <person name="Veneault-Fourrey C."/>
            <person name="Henrissat B."/>
            <person name="Grigoriev I."/>
            <person name="Martin F."/>
            <person name="Perotto S."/>
        </authorList>
    </citation>
    <scope>NUCLEOTIDE SEQUENCE [LARGE SCALE GENOMIC DNA]</scope>
    <source>
        <strain evidence="2 3">F</strain>
    </source>
</reference>
<proteinExistence type="predicted"/>
<keyword evidence="1" id="KW-0732">Signal</keyword>
<dbReference type="EMBL" id="KZ613946">
    <property type="protein sequence ID" value="PMD40080.1"/>
    <property type="molecule type" value="Genomic_DNA"/>
</dbReference>
<name>A0A2J6RNK7_HYAVF</name>
<accession>A0A2J6RNK7</accession>
<feature type="signal peptide" evidence="1">
    <location>
        <begin position="1"/>
        <end position="24"/>
    </location>
</feature>
<dbReference type="Proteomes" id="UP000235786">
    <property type="component" value="Unassembled WGS sequence"/>
</dbReference>
<dbReference type="OrthoDB" id="5409186at2759"/>
<evidence type="ECO:0000256" key="1">
    <source>
        <dbReference type="SAM" id="SignalP"/>
    </source>
</evidence>
<keyword evidence="3" id="KW-1185">Reference proteome</keyword>
<dbReference type="AlphaFoldDB" id="A0A2J6RNK7"/>
<protein>
    <recommendedName>
        <fullName evidence="4">Carbohydrate-binding module family 18 protein</fullName>
    </recommendedName>
</protein>
<gene>
    <name evidence="2" type="ORF">L207DRAFT_634551</name>
</gene>
<organism evidence="2 3">
    <name type="scientific">Hyaloscypha variabilis (strain UAMH 11265 / GT02V1 / F)</name>
    <name type="common">Meliniomyces variabilis</name>
    <dbReference type="NCBI Taxonomy" id="1149755"/>
    <lineage>
        <taxon>Eukaryota</taxon>
        <taxon>Fungi</taxon>
        <taxon>Dikarya</taxon>
        <taxon>Ascomycota</taxon>
        <taxon>Pezizomycotina</taxon>
        <taxon>Leotiomycetes</taxon>
        <taxon>Helotiales</taxon>
        <taxon>Hyaloscyphaceae</taxon>
        <taxon>Hyaloscypha</taxon>
        <taxon>Hyaloscypha variabilis</taxon>
    </lineage>
</organism>
<evidence type="ECO:0008006" key="4">
    <source>
        <dbReference type="Google" id="ProtNLM"/>
    </source>
</evidence>